<comment type="caution">
    <text evidence="2">The sequence shown here is derived from an EMBL/GenBank/DDBJ whole genome shotgun (WGS) entry which is preliminary data.</text>
</comment>
<sequence>MAPKANKGKGVASSSHRNKRSRMGQVTPNEDASMPPQPPKRYSSVGSWRKKEIDVIKTKDPDGIHGPVPSISERNALIDNVLSHLYGMQTLQVGPIFEEPLGNDDVTDEEQARVDSELEFDNDGDDFEMGEAAFAPIDDED</sequence>
<feature type="region of interest" description="Disordered" evidence="1">
    <location>
        <begin position="1"/>
        <end position="48"/>
    </location>
</feature>
<accession>A0ABS8WSN3</accession>
<dbReference type="EMBL" id="JACEIK010010215">
    <property type="protein sequence ID" value="MCE3215058.1"/>
    <property type="molecule type" value="Genomic_DNA"/>
</dbReference>
<keyword evidence="3" id="KW-1185">Reference proteome</keyword>
<evidence type="ECO:0000256" key="1">
    <source>
        <dbReference type="SAM" id="MobiDB-lite"/>
    </source>
</evidence>
<protein>
    <submittedName>
        <fullName evidence="2">Uncharacterized protein</fullName>
    </submittedName>
</protein>
<evidence type="ECO:0000313" key="2">
    <source>
        <dbReference type="EMBL" id="MCE3215058.1"/>
    </source>
</evidence>
<reference evidence="2 3" key="1">
    <citation type="journal article" date="2021" name="BMC Genomics">
        <title>Datura genome reveals duplications of psychoactive alkaloid biosynthetic genes and high mutation rate following tissue culture.</title>
        <authorList>
            <person name="Rajewski A."/>
            <person name="Carter-House D."/>
            <person name="Stajich J."/>
            <person name="Litt A."/>
        </authorList>
    </citation>
    <scope>NUCLEOTIDE SEQUENCE [LARGE SCALE GENOMIC DNA]</scope>
    <source>
        <strain evidence="2">AR-01</strain>
    </source>
</reference>
<organism evidence="2 3">
    <name type="scientific">Datura stramonium</name>
    <name type="common">Jimsonweed</name>
    <name type="synonym">Common thornapple</name>
    <dbReference type="NCBI Taxonomy" id="4076"/>
    <lineage>
        <taxon>Eukaryota</taxon>
        <taxon>Viridiplantae</taxon>
        <taxon>Streptophyta</taxon>
        <taxon>Embryophyta</taxon>
        <taxon>Tracheophyta</taxon>
        <taxon>Spermatophyta</taxon>
        <taxon>Magnoliopsida</taxon>
        <taxon>eudicotyledons</taxon>
        <taxon>Gunneridae</taxon>
        <taxon>Pentapetalae</taxon>
        <taxon>asterids</taxon>
        <taxon>lamiids</taxon>
        <taxon>Solanales</taxon>
        <taxon>Solanaceae</taxon>
        <taxon>Solanoideae</taxon>
        <taxon>Datureae</taxon>
        <taxon>Datura</taxon>
    </lineage>
</organism>
<evidence type="ECO:0000313" key="3">
    <source>
        <dbReference type="Proteomes" id="UP000823775"/>
    </source>
</evidence>
<proteinExistence type="predicted"/>
<gene>
    <name evidence="2" type="ORF">HAX54_000708</name>
</gene>
<name>A0ABS8WSN3_DATST</name>
<dbReference type="Proteomes" id="UP000823775">
    <property type="component" value="Unassembled WGS sequence"/>
</dbReference>